<dbReference type="InterPro" id="IPR030468">
    <property type="entry name" value="Uba3_N"/>
</dbReference>
<reference evidence="14" key="1">
    <citation type="submission" date="2021-01" db="EMBL/GenBank/DDBJ databases">
        <authorList>
            <person name="Kaushik A."/>
        </authorList>
    </citation>
    <scope>NUCLEOTIDE SEQUENCE</scope>
    <source>
        <strain evidence="14">AG2-2IIIB</strain>
    </source>
</reference>
<dbReference type="InterPro" id="IPR014929">
    <property type="entry name" value="E2-binding"/>
</dbReference>
<evidence type="ECO:0000256" key="3">
    <source>
        <dbReference type="ARBA" id="ARBA00015203"/>
    </source>
</evidence>
<dbReference type="InterPro" id="IPR000073">
    <property type="entry name" value="AB_hydrolase_1"/>
</dbReference>
<dbReference type="Pfam" id="PF00899">
    <property type="entry name" value="ThiF"/>
    <property type="match status" value="1"/>
</dbReference>
<keyword evidence="12" id="KW-0812">Transmembrane</keyword>
<dbReference type="SUPFAM" id="SSF53474">
    <property type="entry name" value="alpha/beta-Hydrolases"/>
    <property type="match status" value="1"/>
</dbReference>
<feature type="active site" description="Glycyl thioester intermediate" evidence="10">
    <location>
        <position position="210"/>
    </location>
</feature>
<dbReference type="EC" id="6.2.1.64" evidence="8 11"/>
<evidence type="ECO:0000313" key="14">
    <source>
        <dbReference type="EMBL" id="CAE6479670.1"/>
    </source>
</evidence>
<evidence type="ECO:0000256" key="5">
    <source>
        <dbReference type="ARBA" id="ARBA00022741"/>
    </source>
</evidence>
<comment type="function">
    <text evidence="11">Catalytic subunit of the dimeric E1 enzyme, which activates NEDD8.</text>
</comment>
<dbReference type="InterPro" id="IPR029058">
    <property type="entry name" value="AB_hydrolase_fold"/>
</dbReference>
<evidence type="ECO:0000256" key="6">
    <source>
        <dbReference type="ARBA" id="ARBA00022786"/>
    </source>
</evidence>
<keyword evidence="7 11" id="KW-0067">ATP-binding</keyword>
<comment type="similarity">
    <text evidence="2 11">Belongs to the ubiquitin-activating E1 family. UBA3 subfamily.</text>
</comment>
<dbReference type="FunFam" id="3.50.50.80:FF:000002">
    <property type="entry name" value="SUMO-activating enzyme subunit 2"/>
    <property type="match status" value="1"/>
</dbReference>
<comment type="pathway">
    <text evidence="1 11">Protein modification; protein neddylation.</text>
</comment>
<dbReference type="Gene3D" id="3.40.50.720">
    <property type="entry name" value="NAD(P)-binding Rossmann-like Domain"/>
    <property type="match status" value="1"/>
</dbReference>
<feature type="transmembrane region" description="Helical" evidence="12">
    <location>
        <begin position="609"/>
        <end position="635"/>
    </location>
</feature>
<dbReference type="GO" id="GO:0005737">
    <property type="term" value="C:cytoplasm"/>
    <property type="evidence" value="ECO:0007669"/>
    <property type="project" value="TreeGrafter"/>
</dbReference>
<dbReference type="Gene3D" id="3.40.50.1820">
    <property type="entry name" value="alpha/beta hydrolase"/>
    <property type="match status" value="1"/>
</dbReference>
<dbReference type="Gene3D" id="1.10.10.520">
    <property type="entry name" value="Ubiquitin activating enzymes (Uba3). Chain: B, domain 2"/>
    <property type="match status" value="1"/>
</dbReference>
<evidence type="ECO:0000259" key="13">
    <source>
        <dbReference type="SMART" id="SM01181"/>
    </source>
</evidence>
<dbReference type="InterPro" id="IPR033127">
    <property type="entry name" value="UBQ-activ_enz_E1_Cys_AS"/>
</dbReference>
<dbReference type="InterPro" id="IPR045886">
    <property type="entry name" value="ThiF/MoeB/HesA"/>
</dbReference>
<evidence type="ECO:0000256" key="2">
    <source>
        <dbReference type="ARBA" id="ARBA00006310"/>
    </source>
</evidence>
<evidence type="ECO:0000256" key="7">
    <source>
        <dbReference type="ARBA" id="ARBA00022840"/>
    </source>
</evidence>
<evidence type="ECO:0000256" key="1">
    <source>
        <dbReference type="ARBA" id="ARBA00005032"/>
    </source>
</evidence>
<dbReference type="FunFam" id="1.10.10.520:FF:000001">
    <property type="entry name" value="NEDD8-activating enzyme E1 catalytic subunit"/>
    <property type="match status" value="1"/>
</dbReference>
<dbReference type="InterPro" id="IPR035985">
    <property type="entry name" value="Ubiquitin-activating_enz"/>
</dbReference>
<dbReference type="Pfam" id="PF12697">
    <property type="entry name" value="Abhydrolase_6"/>
    <property type="match status" value="1"/>
</dbReference>
<feature type="domain" description="E2 binding" evidence="13">
    <location>
        <begin position="417"/>
        <end position="500"/>
    </location>
</feature>
<dbReference type="GO" id="GO:0019781">
    <property type="term" value="F:NEDD8 activating enzyme activity"/>
    <property type="evidence" value="ECO:0007669"/>
    <property type="project" value="UniProtKB-UniRule"/>
</dbReference>
<dbReference type="PANTHER" id="PTHR10953:SF6">
    <property type="entry name" value="NEDD8-ACTIVATING ENZYME E1 CATALYTIC SUBUNIT"/>
    <property type="match status" value="1"/>
</dbReference>
<dbReference type="Proteomes" id="UP000663843">
    <property type="component" value="Unassembled WGS sequence"/>
</dbReference>
<protein>
    <recommendedName>
        <fullName evidence="3 11">NEDD8-activating enzyme E1 catalytic subunit</fullName>
        <ecNumber evidence="8 11">6.2.1.64</ecNumber>
    </recommendedName>
</protein>
<dbReference type="EMBL" id="CAJMWT010003835">
    <property type="protein sequence ID" value="CAE6479670.1"/>
    <property type="molecule type" value="Genomic_DNA"/>
</dbReference>
<evidence type="ECO:0000256" key="9">
    <source>
        <dbReference type="ARBA" id="ARBA00024626"/>
    </source>
</evidence>
<dbReference type="PROSITE" id="PS00865">
    <property type="entry name" value="UBIQUITIN_ACTIVAT_2"/>
    <property type="match status" value="2"/>
</dbReference>
<feature type="transmembrane region" description="Helical" evidence="12">
    <location>
        <begin position="509"/>
        <end position="529"/>
    </location>
</feature>
<accession>A0A8H3CAV1</accession>
<gene>
    <name evidence="14" type="ORF">RDB_LOCUS116439</name>
</gene>
<evidence type="ECO:0000256" key="11">
    <source>
        <dbReference type="RuleBase" id="RU368009"/>
    </source>
</evidence>
<dbReference type="FunFam" id="3.10.290.20:FF:000003">
    <property type="entry name" value="Ubiquitin-activating enzyme E1 C"/>
    <property type="match status" value="1"/>
</dbReference>
<organism evidence="14 15">
    <name type="scientific">Rhizoctonia solani</name>
    <dbReference type="NCBI Taxonomy" id="456999"/>
    <lineage>
        <taxon>Eukaryota</taxon>
        <taxon>Fungi</taxon>
        <taxon>Dikarya</taxon>
        <taxon>Basidiomycota</taxon>
        <taxon>Agaricomycotina</taxon>
        <taxon>Agaricomycetes</taxon>
        <taxon>Cantharellales</taxon>
        <taxon>Ceratobasidiaceae</taxon>
        <taxon>Rhizoctonia</taxon>
    </lineage>
</organism>
<dbReference type="PANTHER" id="PTHR10953">
    <property type="entry name" value="UBIQUITIN-ACTIVATING ENZYME E1"/>
    <property type="match status" value="1"/>
</dbReference>
<feature type="active site" description="Glycyl thioester intermediate" evidence="10">
    <location>
        <position position="281"/>
    </location>
</feature>
<dbReference type="SMART" id="SM01181">
    <property type="entry name" value="E2_bind"/>
    <property type="match status" value="1"/>
</dbReference>
<keyword evidence="4 11" id="KW-0436">Ligase</keyword>
<dbReference type="InterPro" id="IPR023318">
    <property type="entry name" value="Ub_act_enz_dom_a_sf"/>
</dbReference>
<evidence type="ECO:0000256" key="8">
    <source>
        <dbReference type="ARBA" id="ARBA00023624"/>
    </source>
</evidence>
<evidence type="ECO:0000313" key="15">
    <source>
        <dbReference type="Proteomes" id="UP000663843"/>
    </source>
</evidence>
<name>A0A8H3CAV1_9AGAM</name>
<dbReference type="Gene3D" id="3.10.290.20">
    <property type="entry name" value="Ubiquitin-like 2 activating enzyme e1b. Chain: B, domain 3"/>
    <property type="match status" value="1"/>
</dbReference>
<dbReference type="InterPro" id="IPR000594">
    <property type="entry name" value="ThiF_NAD_FAD-bd"/>
</dbReference>
<dbReference type="UniPathway" id="UPA00885"/>
<comment type="catalytic activity">
    <reaction evidence="9 11">
        <text>ATP + [NEDD8 protein] + [E1 NEDD8-activating enzyme]-L-cysteine = AMP + diphosphate + [E1 NEDD8-activating enzyme]-S-[NEDD8 protein]-yl-L-cysteine.</text>
        <dbReference type="EC" id="6.2.1.64"/>
    </reaction>
</comment>
<dbReference type="CDD" id="cd01488">
    <property type="entry name" value="Uba3_RUB"/>
    <property type="match status" value="1"/>
</dbReference>
<proteinExistence type="inferred from homology"/>
<comment type="caution">
    <text evidence="14">The sequence shown here is derived from an EMBL/GenBank/DDBJ whole genome shotgun (WGS) entry which is preliminary data.</text>
</comment>
<dbReference type="GO" id="GO:0005524">
    <property type="term" value="F:ATP binding"/>
    <property type="evidence" value="ECO:0007669"/>
    <property type="project" value="UniProtKB-UniRule"/>
</dbReference>
<keyword evidence="6 11" id="KW-0833">Ubl conjugation pathway</keyword>
<keyword evidence="12" id="KW-0472">Membrane</keyword>
<keyword evidence="12" id="KW-1133">Transmembrane helix</keyword>
<dbReference type="SUPFAM" id="SSF69572">
    <property type="entry name" value="Activating enzymes of the ubiquitin-like proteins"/>
    <property type="match status" value="2"/>
</dbReference>
<evidence type="ECO:0000256" key="12">
    <source>
        <dbReference type="SAM" id="Phobius"/>
    </source>
</evidence>
<dbReference type="GO" id="GO:0005634">
    <property type="term" value="C:nucleus"/>
    <property type="evidence" value="ECO:0007669"/>
    <property type="project" value="TreeGrafter"/>
</dbReference>
<dbReference type="Pfam" id="PF08825">
    <property type="entry name" value="E2_bind"/>
    <property type="match status" value="1"/>
</dbReference>
<evidence type="ECO:0000256" key="10">
    <source>
        <dbReference type="PROSITE-ProRule" id="PRU10132"/>
    </source>
</evidence>
<keyword evidence="5 11" id="KW-0547">Nucleotide-binding</keyword>
<sequence>MSTVALDPNAHWEGRWKHVDQLLDRPGPRTDESFVPDAAKEFLRDKCKVLVIGAGGLGCEILPNLALLGFKDIHVIDMDTIDVSNLNRQFLFRPKDVGRPKAVVAAEYVMNRVPGVKVTPYYGKIQDKDDDYYMQFTLVICGLDSVEARRWINATLVNLVDSENPESLKPLIDGGTEGFKGQARVIFPTVTSCYECSLDMLNKPTAFPICTIANTPRLPEHCIEWASVLEWPRVHGGLASLPCFMKHWYSFEITRVIFPTVTSCYECSLDMLNKPTAFPICTIANTPRLPEHCIEWASVLEWPRVHGDKKMDTDDPEHIGWLYQTALGRAKEFNIDGVTWSLTQGVVKNIIPAIASTNAIIAGEASCCNEALKIVTSCAPYLNNYFMMIGTEGVYSYTFEHEQRKDCPVCGGEVLDVTVSSEWTVERFIEWLQEKQDVQIKKPSLSAGGKNIYLQAPPQLEQATRPNLEKKLSELVPSGGDITVTATTLPFNLTLRVNYTVTLFGTPSALTRVSLIASLVLLLLDIILLSAVTQLRRQESALSLITCGVAIISAGTSLGANYVVKNLRDKEGIPIRHGAETVREAELRARLYVAQENYWSNRAARAVKVILSFILTFVTSLALFLITFDICLTAIDSSVLPPFQKSRFHSVQPNPSDWSFKVHLACSGPTSMTSPPSLFNATTGGRGKIRDVPTVLYESMRGVPGSLGGDWVVNLRETGRVGRVCVWDRPGYGFSDNGPSAEMGQVSDALWQALQHEGEEGPYVLVGAGYGGLLTRLFASRHPNDVHSLLYIDSETSHTYFLTRARHNTFFHTHLPVLIAPLGLSRIISLIKNHTPRSSRVLANVLQHTEWQNPRLLSTLLQEQYLSHSRQSASFRDLLEVERQYPARRPTIVLSSGDRVSKESAWREAQKRLWEEIVDEKGRVRWEILEGVGHDVCAKTPEGAVGTGLEACEKAVEDLVWRD</sequence>
<dbReference type="GO" id="GO:0045116">
    <property type="term" value="P:protein neddylation"/>
    <property type="evidence" value="ECO:0007669"/>
    <property type="project" value="UniProtKB-UniRule"/>
</dbReference>
<dbReference type="AlphaFoldDB" id="A0A8H3CAV1"/>
<evidence type="ECO:0000256" key="4">
    <source>
        <dbReference type="ARBA" id="ARBA00022598"/>
    </source>
</evidence>